<evidence type="ECO:0000256" key="1">
    <source>
        <dbReference type="ARBA" id="ARBA00004442"/>
    </source>
</evidence>
<sequence length="292" mass="32256">MNTKRLIKISVFTLMTTSAVQAADTVAFQEQKMRIAPVAAPIIIAPSFSWKGFYIGGQAGVFSSENTLTYSEETNKRKWKWVDKDLSPKPSGPVFGLYAGYNIDLADKFVLGVETDIVRSERRATQTGDAEPITSYARVHSLKAVFNAAEIPIEQPKALNQTAPNIGDLVTSSVTLEEKWAGATRVRIGFSCDRIMPYIAGGISYAQIQYIMSLSAKDQNDESIIAEGELVNETEKMVGYTFGGGVDFAVTDNITLRAEYRYADFGKKKFAEDDLEISSRTNNFRVGVAYKF</sequence>
<dbReference type="AlphaFoldDB" id="A0A380ZHD0"/>
<dbReference type="Proteomes" id="UP000254950">
    <property type="component" value="Unassembled WGS sequence"/>
</dbReference>
<dbReference type="STRING" id="33044.GCA_900005695_01389"/>
<reference evidence="8 9" key="1">
    <citation type="submission" date="2018-06" db="EMBL/GenBank/DDBJ databases">
        <authorList>
            <consortium name="Pathogen Informatics"/>
            <person name="Doyle S."/>
        </authorList>
    </citation>
    <scope>NUCLEOTIDE SEQUENCE [LARGE SCALE GENOMIC DNA]</scope>
    <source>
        <strain evidence="8 9">NCTC12862</strain>
    </source>
</reference>
<feature type="chain" id="PRO_5016937643" evidence="6">
    <location>
        <begin position="23"/>
        <end position="292"/>
    </location>
</feature>
<evidence type="ECO:0000256" key="2">
    <source>
        <dbReference type="ARBA" id="ARBA00022729"/>
    </source>
</evidence>
<keyword evidence="3" id="KW-0472">Membrane</keyword>
<feature type="domain" description="Outer membrane protein beta-barrel" evidence="7">
    <location>
        <begin position="49"/>
        <end position="292"/>
    </location>
</feature>
<evidence type="ECO:0000256" key="5">
    <source>
        <dbReference type="ARBA" id="ARBA00038306"/>
    </source>
</evidence>
<evidence type="ECO:0000256" key="6">
    <source>
        <dbReference type="SAM" id="SignalP"/>
    </source>
</evidence>
<dbReference type="InterPro" id="IPR051692">
    <property type="entry name" value="OMP-like"/>
</dbReference>
<dbReference type="Gene3D" id="2.40.160.20">
    <property type="match status" value="1"/>
</dbReference>
<comment type="subcellular location">
    <subcellularLocation>
        <location evidence="1">Cell outer membrane</location>
    </subcellularLocation>
</comment>
<dbReference type="SUPFAM" id="SSF56925">
    <property type="entry name" value="OMPA-like"/>
    <property type="match status" value="1"/>
</dbReference>
<gene>
    <name evidence="8" type="ORF">NCTC12862_01298</name>
</gene>
<evidence type="ECO:0000313" key="8">
    <source>
        <dbReference type="EMBL" id="SUV45585.1"/>
    </source>
</evidence>
<organism evidence="8 9">
    <name type="scientific">Bartonella doshiae</name>
    <dbReference type="NCBI Taxonomy" id="33044"/>
    <lineage>
        <taxon>Bacteria</taxon>
        <taxon>Pseudomonadati</taxon>
        <taxon>Pseudomonadota</taxon>
        <taxon>Alphaproteobacteria</taxon>
        <taxon>Hyphomicrobiales</taxon>
        <taxon>Bartonellaceae</taxon>
        <taxon>Bartonella</taxon>
    </lineage>
</organism>
<accession>A0A380ZHD0</accession>
<dbReference type="Pfam" id="PF13505">
    <property type="entry name" value="OMP_b-brl"/>
    <property type="match status" value="1"/>
</dbReference>
<evidence type="ECO:0000313" key="9">
    <source>
        <dbReference type="Proteomes" id="UP000254950"/>
    </source>
</evidence>
<feature type="signal peptide" evidence="6">
    <location>
        <begin position="1"/>
        <end position="22"/>
    </location>
</feature>
<dbReference type="InterPro" id="IPR027385">
    <property type="entry name" value="Beta-barrel_OMP"/>
</dbReference>
<dbReference type="RefSeq" id="WP_004856527.1">
    <property type="nucleotide sequence ID" value="NZ_CACVBH010000001.1"/>
</dbReference>
<proteinExistence type="inferred from homology"/>
<comment type="similarity">
    <text evidence="5">Belongs to the Omp25/RopB family.</text>
</comment>
<keyword evidence="2 6" id="KW-0732">Signal</keyword>
<evidence type="ECO:0000259" key="7">
    <source>
        <dbReference type="Pfam" id="PF13505"/>
    </source>
</evidence>
<dbReference type="GO" id="GO:0009279">
    <property type="term" value="C:cell outer membrane"/>
    <property type="evidence" value="ECO:0007669"/>
    <property type="project" value="UniProtKB-SubCell"/>
</dbReference>
<dbReference type="EMBL" id="UFTF01000001">
    <property type="protein sequence ID" value="SUV45585.1"/>
    <property type="molecule type" value="Genomic_DNA"/>
</dbReference>
<dbReference type="OrthoDB" id="9815357at2"/>
<protein>
    <submittedName>
        <fullName evidence="8">Opacity protein and related surface antigens</fullName>
    </submittedName>
</protein>
<dbReference type="PANTHER" id="PTHR34001:SF3">
    <property type="entry name" value="BLL7405 PROTEIN"/>
    <property type="match status" value="1"/>
</dbReference>
<evidence type="ECO:0000256" key="3">
    <source>
        <dbReference type="ARBA" id="ARBA00023136"/>
    </source>
</evidence>
<keyword evidence="4" id="KW-0998">Cell outer membrane</keyword>
<dbReference type="PANTHER" id="PTHR34001">
    <property type="entry name" value="BLL7405 PROTEIN"/>
    <property type="match status" value="1"/>
</dbReference>
<dbReference type="InterPro" id="IPR011250">
    <property type="entry name" value="OMP/PagP_B-barrel"/>
</dbReference>
<evidence type="ECO:0000256" key="4">
    <source>
        <dbReference type="ARBA" id="ARBA00023237"/>
    </source>
</evidence>
<name>A0A380ZHD0_BARDO</name>